<dbReference type="RefSeq" id="XP_004181501.1">
    <property type="nucleotide sequence ID" value="XM_004181453.1"/>
</dbReference>
<feature type="compositionally biased region" description="Polar residues" evidence="1">
    <location>
        <begin position="245"/>
        <end position="256"/>
    </location>
</feature>
<gene>
    <name evidence="3" type="primary">TBLA0G00330</name>
    <name evidence="3" type="ORF">TBLA_0G00330</name>
</gene>
<sequence>MNLIKSFMNFGAKPQELATIALGEFDLLRSELSPKSSLECIYNDSILFLREINQFSYEIVVQKVLDELEETNDDFNDELMIDDTISELSVQSKIKDKEWAFPISEKLEFFKKWNEKGEIVFIWNNILGDETDEKVQYIIDSSIDLDDIETFKEGIYRCEFATKFRKLPSQTHDDYLINRENYSNQLADLQNLQLHSELSNNSPIQQNNRAFNSNPDNTVVDLTATTGLNELIIDPKQENEETPDSTEITTGSSFDTENFQDAIDVLNPKKIDISQRIESNKIRNYPKR</sequence>
<dbReference type="InParanoid" id="I2H6I0"/>
<dbReference type="Pfam" id="PF17748">
    <property type="entry name" value="VID27_N"/>
    <property type="match status" value="1"/>
</dbReference>
<dbReference type="KEGG" id="tbl:TBLA_0G00330"/>
<dbReference type="GeneID" id="14497114"/>
<accession>I2H6I0</accession>
<reference evidence="3 4" key="1">
    <citation type="journal article" date="2011" name="Proc. Natl. Acad. Sci. U.S.A.">
        <title>Evolutionary erosion of yeast sex chromosomes by mating-type switching accidents.</title>
        <authorList>
            <person name="Gordon J.L."/>
            <person name="Armisen D."/>
            <person name="Proux-Wera E."/>
            <person name="Oheigeartaigh S.S."/>
            <person name="Byrne K.P."/>
            <person name="Wolfe K.H."/>
        </authorList>
    </citation>
    <scope>NUCLEOTIDE SEQUENCE [LARGE SCALE GENOMIC DNA]</scope>
    <source>
        <strain evidence="4">ATCC 34711 / CBS 6284 / DSM 70876 / NBRC 10599 / NRRL Y-10934 / UCD 77-7</strain>
    </source>
</reference>
<proteinExistence type="predicted"/>
<evidence type="ECO:0000259" key="2">
    <source>
        <dbReference type="Pfam" id="PF17748"/>
    </source>
</evidence>
<dbReference type="HOGENOM" id="CLU_967015_0_0_1"/>
<dbReference type="Proteomes" id="UP000002866">
    <property type="component" value="Chromosome 7"/>
</dbReference>
<organism evidence="3 4">
    <name type="scientific">Henningerozyma blattae (strain ATCC 34711 / CBS 6284 / DSM 70876 / NBRC 10599 / NRRL Y-10934 / UCD 77-7)</name>
    <name type="common">Yeast</name>
    <name type="synonym">Tetrapisispora blattae</name>
    <dbReference type="NCBI Taxonomy" id="1071380"/>
    <lineage>
        <taxon>Eukaryota</taxon>
        <taxon>Fungi</taxon>
        <taxon>Dikarya</taxon>
        <taxon>Ascomycota</taxon>
        <taxon>Saccharomycotina</taxon>
        <taxon>Saccharomycetes</taxon>
        <taxon>Saccharomycetales</taxon>
        <taxon>Saccharomycetaceae</taxon>
        <taxon>Henningerozyma</taxon>
    </lineage>
</organism>
<keyword evidence="4" id="KW-1185">Reference proteome</keyword>
<dbReference type="InterPro" id="IPR040979">
    <property type="entry name" value="Vid27_N"/>
</dbReference>
<evidence type="ECO:0000313" key="3">
    <source>
        <dbReference type="EMBL" id="CCH61982.1"/>
    </source>
</evidence>
<evidence type="ECO:0000313" key="4">
    <source>
        <dbReference type="Proteomes" id="UP000002866"/>
    </source>
</evidence>
<feature type="region of interest" description="Disordered" evidence="1">
    <location>
        <begin position="236"/>
        <end position="256"/>
    </location>
</feature>
<dbReference type="EMBL" id="HE806322">
    <property type="protein sequence ID" value="CCH61982.1"/>
    <property type="molecule type" value="Genomic_DNA"/>
</dbReference>
<name>I2H6I0_HENB6</name>
<feature type="domain" description="Vid27 N-terminal" evidence="2">
    <location>
        <begin position="1"/>
        <end position="175"/>
    </location>
</feature>
<dbReference type="eggNOG" id="KOG2395">
    <property type="taxonomic scope" value="Eukaryota"/>
</dbReference>
<evidence type="ECO:0000256" key="1">
    <source>
        <dbReference type="SAM" id="MobiDB-lite"/>
    </source>
</evidence>
<dbReference type="OrthoDB" id="10251113at2759"/>
<protein>
    <recommendedName>
        <fullName evidence="2">Vid27 N-terminal domain-containing protein</fullName>
    </recommendedName>
</protein>
<dbReference type="AlphaFoldDB" id="I2H6I0"/>